<feature type="domain" description="EAL" evidence="3">
    <location>
        <begin position="528"/>
        <end position="779"/>
    </location>
</feature>
<dbReference type="Gene3D" id="3.30.450.20">
    <property type="entry name" value="PAS domain"/>
    <property type="match status" value="1"/>
</dbReference>
<dbReference type="PANTHER" id="PTHR44757:SF2">
    <property type="entry name" value="BIOFILM ARCHITECTURE MAINTENANCE PROTEIN MBAA"/>
    <property type="match status" value="1"/>
</dbReference>
<feature type="transmembrane region" description="Helical" evidence="1">
    <location>
        <begin position="109"/>
        <end position="130"/>
    </location>
</feature>
<dbReference type="Pfam" id="PF00563">
    <property type="entry name" value="EAL"/>
    <property type="match status" value="1"/>
</dbReference>
<dbReference type="InterPro" id="IPR013656">
    <property type="entry name" value="PAS_4"/>
</dbReference>
<dbReference type="OrthoDB" id="9814202at2"/>
<dbReference type="SMART" id="SM00052">
    <property type="entry name" value="EAL"/>
    <property type="match status" value="1"/>
</dbReference>
<keyword evidence="1" id="KW-0472">Membrane</keyword>
<evidence type="ECO:0000256" key="1">
    <source>
        <dbReference type="SAM" id="Phobius"/>
    </source>
</evidence>
<dbReference type="Gene3D" id="3.30.70.270">
    <property type="match status" value="1"/>
</dbReference>
<evidence type="ECO:0000259" key="2">
    <source>
        <dbReference type="PROSITE" id="PS50113"/>
    </source>
</evidence>
<evidence type="ECO:0000313" key="5">
    <source>
        <dbReference type="EMBL" id="RVU06443.1"/>
    </source>
</evidence>
<dbReference type="CDD" id="cd00130">
    <property type="entry name" value="PAS"/>
    <property type="match status" value="1"/>
</dbReference>
<feature type="transmembrane region" description="Helical" evidence="1">
    <location>
        <begin position="184"/>
        <end position="206"/>
    </location>
</feature>
<feature type="transmembrane region" description="Helical" evidence="1">
    <location>
        <begin position="158"/>
        <end position="178"/>
    </location>
</feature>
<dbReference type="PANTHER" id="PTHR44757">
    <property type="entry name" value="DIGUANYLATE CYCLASE DGCP"/>
    <property type="match status" value="1"/>
</dbReference>
<feature type="transmembrane region" description="Helical" evidence="1">
    <location>
        <begin position="48"/>
        <end position="65"/>
    </location>
</feature>
<dbReference type="InterPro" id="IPR000160">
    <property type="entry name" value="GGDEF_dom"/>
</dbReference>
<dbReference type="SUPFAM" id="SSF55073">
    <property type="entry name" value="Nucleotide cyclase"/>
    <property type="match status" value="1"/>
</dbReference>
<dbReference type="AlphaFoldDB" id="A0A3S2UTC5"/>
<protein>
    <submittedName>
        <fullName evidence="5">EAL domain-containing protein</fullName>
    </submittedName>
</protein>
<gene>
    <name evidence="5" type="ORF">EOE18_06415</name>
</gene>
<dbReference type="EMBL" id="SACO01000003">
    <property type="protein sequence ID" value="RVU06443.1"/>
    <property type="molecule type" value="Genomic_DNA"/>
</dbReference>
<organism evidence="5 6">
    <name type="scientific">Novosphingobium umbonatum</name>
    <dbReference type="NCBI Taxonomy" id="1908524"/>
    <lineage>
        <taxon>Bacteria</taxon>
        <taxon>Pseudomonadati</taxon>
        <taxon>Pseudomonadota</taxon>
        <taxon>Alphaproteobacteria</taxon>
        <taxon>Sphingomonadales</taxon>
        <taxon>Sphingomonadaceae</taxon>
        <taxon>Novosphingobium</taxon>
    </lineage>
</organism>
<dbReference type="InterPro" id="IPR052155">
    <property type="entry name" value="Biofilm_reg_signaling"/>
</dbReference>
<keyword evidence="1" id="KW-1133">Transmembrane helix</keyword>
<evidence type="ECO:0000259" key="3">
    <source>
        <dbReference type="PROSITE" id="PS50883"/>
    </source>
</evidence>
<name>A0A3S2UTC5_9SPHN</name>
<dbReference type="RefSeq" id="WP_127707347.1">
    <property type="nucleotide sequence ID" value="NZ_SACO01000003.1"/>
</dbReference>
<dbReference type="Pfam" id="PF08448">
    <property type="entry name" value="PAS_4"/>
    <property type="match status" value="1"/>
</dbReference>
<proteinExistence type="predicted"/>
<dbReference type="CDD" id="cd01948">
    <property type="entry name" value="EAL"/>
    <property type="match status" value="1"/>
</dbReference>
<dbReference type="SMART" id="SM00267">
    <property type="entry name" value="GGDEF"/>
    <property type="match status" value="1"/>
</dbReference>
<keyword evidence="6" id="KW-1185">Reference proteome</keyword>
<feature type="domain" description="GGDEF" evidence="4">
    <location>
        <begin position="386"/>
        <end position="519"/>
    </location>
</feature>
<dbReference type="PROSITE" id="PS50883">
    <property type="entry name" value="EAL"/>
    <property type="match status" value="1"/>
</dbReference>
<dbReference type="NCBIfam" id="TIGR00254">
    <property type="entry name" value="GGDEF"/>
    <property type="match status" value="1"/>
</dbReference>
<feature type="transmembrane region" description="Helical" evidence="1">
    <location>
        <begin position="71"/>
        <end position="88"/>
    </location>
</feature>
<comment type="caution">
    <text evidence="5">The sequence shown here is derived from an EMBL/GenBank/DDBJ whole genome shotgun (WGS) entry which is preliminary data.</text>
</comment>
<dbReference type="SUPFAM" id="SSF55785">
    <property type="entry name" value="PYP-like sensor domain (PAS domain)"/>
    <property type="match status" value="1"/>
</dbReference>
<dbReference type="PROSITE" id="PS50113">
    <property type="entry name" value="PAC"/>
    <property type="match status" value="1"/>
</dbReference>
<dbReference type="Gene3D" id="3.20.20.450">
    <property type="entry name" value="EAL domain"/>
    <property type="match status" value="1"/>
</dbReference>
<dbReference type="InterPro" id="IPR029787">
    <property type="entry name" value="Nucleotide_cyclase"/>
</dbReference>
<dbReference type="InterPro" id="IPR000700">
    <property type="entry name" value="PAS-assoc_C"/>
</dbReference>
<dbReference type="Proteomes" id="UP000282837">
    <property type="component" value="Unassembled WGS sequence"/>
</dbReference>
<dbReference type="InterPro" id="IPR035919">
    <property type="entry name" value="EAL_sf"/>
</dbReference>
<evidence type="ECO:0000259" key="4">
    <source>
        <dbReference type="PROSITE" id="PS50887"/>
    </source>
</evidence>
<dbReference type="PROSITE" id="PS50887">
    <property type="entry name" value="GGDEF"/>
    <property type="match status" value="1"/>
</dbReference>
<dbReference type="InterPro" id="IPR000014">
    <property type="entry name" value="PAS"/>
</dbReference>
<keyword evidence="1" id="KW-0812">Transmembrane</keyword>
<dbReference type="InterPro" id="IPR001633">
    <property type="entry name" value="EAL_dom"/>
</dbReference>
<reference evidence="5 6" key="1">
    <citation type="submission" date="2019-01" db="EMBL/GenBank/DDBJ databases">
        <authorList>
            <person name="Chen W.-M."/>
        </authorList>
    </citation>
    <scope>NUCLEOTIDE SEQUENCE [LARGE SCALE GENOMIC DNA]</scope>
    <source>
        <strain evidence="5 6">FSY-9</strain>
    </source>
</reference>
<accession>A0A3S2UTC5</accession>
<evidence type="ECO:0000313" key="6">
    <source>
        <dbReference type="Proteomes" id="UP000282837"/>
    </source>
</evidence>
<feature type="domain" description="PAC" evidence="2">
    <location>
        <begin position="301"/>
        <end position="354"/>
    </location>
</feature>
<dbReference type="SUPFAM" id="SSF141868">
    <property type="entry name" value="EAL domain-like"/>
    <property type="match status" value="1"/>
</dbReference>
<dbReference type="CDD" id="cd01949">
    <property type="entry name" value="GGDEF"/>
    <property type="match status" value="1"/>
</dbReference>
<dbReference type="Pfam" id="PF00990">
    <property type="entry name" value="GGDEF"/>
    <property type="match status" value="1"/>
</dbReference>
<sequence length="784" mass="84839">MTTRIPPYIHAELSIWAVLGLTGRGTEQWARLRSIQYAQLALVSRARLLAQGLAAAATLVLFAPAVGQVQLGLWLGGLVLSAGLCLLNERRLGRADHTRMTRGDMRRQAAGTLANALVWAAPVAVFSPHAMVHVRLEFWTVLAMLMTVSAVIVPTVPLATLIFSAIVGGASVISFLALHQPGMAAVSLLFVLCIAMGTIEASRHFLVSRLAIASMAEKNEVVSLLLREFDEEDADWLWQVDGQRRVRAAHPRFAEALGQTPDEIEGESLLALLAGGKGESGQLEAGLKELSERLKARETFSNLLVRVRVQGDRRSRYWSMSGAPRLDENGHFLGFRGVASDVTAQQESSEKIAYLARYDTLTGLPNRMMVMDALETALVAAKEGGWPCAFLMIDLDRFKAVNDTLGHPVGDQLLAQVAQRLKVLDAANTLCGRLGGDEFCVVVRNASERTLIPRLAQAIIDDLSQPYYVDGHELSIGASVGSAFGPDNGSTSESLMRNADFALYRAKGQGRGRHSAFDEALRAEAEARAKMEEALRLAVERKEFELFYQPVVDAGNERVVCVEALLRWNSPEMGQVSPATFLRLAEDTRLILPIGAWVLHEACRQVMAWPGNLRVAVNVTERQALDPAFIDHVVSALSASGLPPQRLEIEVTEALFLRDGALARATLERLTALGCGVTLDDFGAGNASISFLCSQRFTAIKLERALVKGAASGNAESVAMIRAAVAIADSLEMTTTAKGVECEEELDIAWSLGCRRLQGMAYGAAMSVQDVTDLFGNKDVAMVG</sequence>
<dbReference type="InterPro" id="IPR035965">
    <property type="entry name" value="PAS-like_dom_sf"/>
</dbReference>
<dbReference type="InterPro" id="IPR043128">
    <property type="entry name" value="Rev_trsase/Diguanyl_cyclase"/>
</dbReference>